<feature type="coiled-coil region" evidence="1">
    <location>
        <begin position="126"/>
        <end position="265"/>
    </location>
</feature>
<dbReference type="OrthoDB" id="9812848at2"/>
<dbReference type="STRING" id="329726.AM1_0532"/>
<organism evidence="3 4">
    <name type="scientific">Acaryochloris marina (strain MBIC 11017)</name>
    <dbReference type="NCBI Taxonomy" id="329726"/>
    <lineage>
        <taxon>Bacteria</taxon>
        <taxon>Bacillati</taxon>
        <taxon>Cyanobacteriota</taxon>
        <taxon>Cyanophyceae</taxon>
        <taxon>Acaryochloridales</taxon>
        <taxon>Acaryochloridaceae</taxon>
        <taxon>Acaryochloris</taxon>
    </lineage>
</organism>
<keyword evidence="4" id="KW-1185">Reference proteome</keyword>
<proteinExistence type="predicted"/>
<keyword evidence="2" id="KW-1133">Transmembrane helix</keyword>
<protein>
    <recommendedName>
        <fullName evidence="5">DUF3084 domain-containing protein</fullName>
    </recommendedName>
</protein>
<evidence type="ECO:0008006" key="5">
    <source>
        <dbReference type="Google" id="ProtNLM"/>
    </source>
</evidence>
<reference evidence="3 4" key="1">
    <citation type="journal article" date="2008" name="Proc. Natl. Acad. Sci. U.S.A.">
        <title>Niche adaptation and genome expansion in the chlorophyll d-producing cyanobacterium Acaryochloris marina.</title>
        <authorList>
            <person name="Swingley W.D."/>
            <person name="Chen M."/>
            <person name="Cheung P.C."/>
            <person name="Conrad A.L."/>
            <person name="Dejesa L.C."/>
            <person name="Hao J."/>
            <person name="Honchak B.M."/>
            <person name="Karbach L.E."/>
            <person name="Kurdoglu A."/>
            <person name="Lahiri S."/>
            <person name="Mastrian S.D."/>
            <person name="Miyashita H."/>
            <person name="Page L."/>
            <person name="Ramakrishna P."/>
            <person name="Satoh S."/>
            <person name="Sattley W.M."/>
            <person name="Shimada Y."/>
            <person name="Taylor H.L."/>
            <person name="Tomo T."/>
            <person name="Tsuchiya T."/>
            <person name="Wang Z.T."/>
            <person name="Raymond J."/>
            <person name="Mimuro M."/>
            <person name="Blankenship R.E."/>
            <person name="Touchman J.W."/>
        </authorList>
    </citation>
    <scope>NUCLEOTIDE SEQUENCE [LARGE SCALE GENOMIC DNA]</scope>
    <source>
        <strain evidence="4">MBIC 11017</strain>
    </source>
</reference>
<evidence type="ECO:0000313" key="4">
    <source>
        <dbReference type="Proteomes" id="UP000000268"/>
    </source>
</evidence>
<evidence type="ECO:0000256" key="1">
    <source>
        <dbReference type="SAM" id="Coils"/>
    </source>
</evidence>
<dbReference type="EMBL" id="CP000828">
    <property type="protein sequence ID" value="ABW25584.1"/>
    <property type="molecule type" value="Genomic_DNA"/>
</dbReference>
<keyword evidence="2" id="KW-0472">Membrane</keyword>
<name>B0CC42_ACAM1</name>
<evidence type="ECO:0000256" key="2">
    <source>
        <dbReference type="SAM" id="Phobius"/>
    </source>
</evidence>
<dbReference type="InterPro" id="IPR021435">
    <property type="entry name" value="DUF3084"/>
</dbReference>
<feature type="transmembrane region" description="Helical" evidence="2">
    <location>
        <begin position="42"/>
        <end position="66"/>
    </location>
</feature>
<dbReference type="AlphaFoldDB" id="B0CC42"/>
<gene>
    <name evidence="3" type="ordered locus">AM1_0532</name>
</gene>
<dbReference type="Proteomes" id="UP000000268">
    <property type="component" value="Chromosome"/>
</dbReference>
<sequence>MLGYFLVVVIIILGGAIATLGDRIGSKVGKARLSLFNLRPKNTAIVITIMTGAVISALTLGIVFAFSQQFRDALFRFDDIQKRSRIVQKELAETQAEKDSIEVNLTRSRTSLSRTRQRLRTANRSLVKAITREKRIERQLKQTQRRFLQSKQQITQFAGQARQLRSQIQSLRTEQKNLRVQRNQSEARLKQVNAQKRKLETAITQAQTRLRQVEVQKQELTTTITKGRQELRAANQQRQQLQQDVQALEANRERLEKNVEFLLLGLRRGTIAIRTGQVLTSAVIQDINSKADAIQAINTLLTQARQSAIALSNLTDLPNEQQVVQMRQSDVERLAIRIGDGKSYVVKILAAASYLQGERTIFVVPQLAANRVIYQADTRIARISVQPAQVSDEQLLLQIEQLLRVVNRQAIVAGFLPDPLTGTVGTFRQVDLFRFILALKDRNDSGPVDIIAITPNTVLTAGPLAIELIAIKDQQIILRSNAPEPS</sequence>
<keyword evidence="2" id="KW-0812">Transmembrane</keyword>
<dbReference type="Pfam" id="PF11283">
    <property type="entry name" value="DUF3084"/>
    <property type="match status" value="1"/>
</dbReference>
<dbReference type="eggNOG" id="COG4372">
    <property type="taxonomic scope" value="Bacteria"/>
</dbReference>
<evidence type="ECO:0000313" key="3">
    <source>
        <dbReference type="EMBL" id="ABW25584.1"/>
    </source>
</evidence>
<accession>B0CC42</accession>
<dbReference type="KEGG" id="amr:AM1_0532"/>
<keyword evidence="1" id="KW-0175">Coiled coil</keyword>
<dbReference type="RefSeq" id="WP_012161186.1">
    <property type="nucleotide sequence ID" value="NC_009925.1"/>
</dbReference>
<dbReference type="HOGENOM" id="CLU_033222_0_0_3"/>